<keyword evidence="1" id="KW-1133">Transmembrane helix</keyword>
<keyword evidence="1" id="KW-0472">Membrane</keyword>
<dbReference type="InterPro" id="IPR025356">
    <property type="entry name" value="DUF4260"/>
</dbReference>
<dbReference type="Proteomes" id="UP000199577">
    <property type="component" value="Unassembled WGS sequence"/>
</dbReference>
<evidence type="ECO:0008006" key="4">
    <source>
        <dbReference type="Google" id="ProtNLM"/>
    </source>
</evidence>
<proteinExistence type="predicted"/>
<protein>
    <recommendedName>
        <fullName evidence="4">DUF4260 domain-containing protein</fullName>
    </recommendedName>
</protein>
<evidence type="ECO:0000313" key="2">
    <source>
        <dbReference type="EMBL" id="SFB81628.1"/>
    </source>
</evidence>
<name>A0A1I1E8I6_9SPHI</name>
<evidence type="ECO:0000313" key="3">
    <source>
        <dbReference type="Proteomes" id="UP000199577"/>
    </source>
</evidence>
<keyword evidence="1" id="KW-0812">Transmembrane</keyword>
<reference evidence="2 3" key="1">
    <citation type="submission" date="2016-10" db="EMBL/GenBank/DDBJ databases">
        <authorList>
            <person name="de Groot N.N."/>
        </authorList>
    </citation>
    <scope>NUCLEOTIDE SEQUENCE [LARGE SCALE GENOMIC DNA]</scope>
    <source>
        <strain evidence="2 3">DSM 22900</strain>
    </source>
</reference>
<dbReference type="AlphaFoldDB" id="A0A1I1E8I6"/>
<dbReference type="EMBL" id="FOLL01000001">
    <property type="protein sequence ID" value="SFB81628.1"/>
    <property type="molecule type" value="Genomic_DNA"/>
</dbReference>
<feature type="transmembrane region" description="Helical" evidence="1">
    <location>
        <begin position="23"/>
        <end position="47"/>
    </location>
</feature>
<sequence length="79" mass="8838">MVGYLFGNRWGAWCYNLFHHQGAALLVIITGWHFSLPTLLLVGIILLGHSAMDRALGYSLKYSSGFHDTHLGRIGKPNR</sequence>
<evidence type="ECO:0000256" key="1">
    <source>
        <dbReference type="SAM" id="Phobius"/>
    </source>
</evidence>
<keyword evidence="3" id="KW-1185">Reference proteome</keyword>
<dbReference type="Pfam" id="PF14079">
    <property type="entry name" value="DUF4260"/>
    <property type="match status" value="1"/>
</dbReference>
<organism evidence="2 3">
    <name type="scientific">Parapedobacter composti</name>
    <dbReference type="NCBI Taxonomy" id="623281"/>
    <lineage>
        <taxon>Bacteria</taxon>
        <taxon>Pseudomonadati</taxon>
        <taxon>Bacteroidota</taxon>
        <taxon>Sphingobacteriia</taxon>
        <taxon>Sphingobacteriales</taxon>
        <taxon>Sphingobacteriaceae</taxon>
        <taxon>Parapedobacter</taxon>
    </lineage>
</organism>
<accession>A0A1I1E8I6</accession>
<gene>
    <name evidence="2" type="ORF">SAMN05421747_101293</name>
</gene>